<evidence type="ECO:0000256" key="1">
    <source>
        <dbReference type="SAM" id="MobiDB-lite"/>
    </source>
</evidence>
<dbReference type="AlphaFoldDB" id="A0A3M9X3E6"/>
<dbReference type="PROSITE" id="PS50104">
    <property type="entry name" value="TIR"/>
    <property type="match status" value="1"/>
</dbReference>
<dbReference type="EMBL" id="QKOD01000011">
    <property type="protein sequence ID" value="RNJ42385.1"/>
    <property type="molecule type" value="Genomic_DNA"/>
</dbReference>
<protein>
    <recommendedName>
        <fullName evidence="2">TIR domain-containing protein</fullName>
    </recommendedName>
</protein>
<feature type="domain" description="TIR" evidence="2">
    <location>
        <begin position="60"/>
        <end position="186"/>
    </location>
</feature>
<comment type="caution">
    <text evidence="3">The sequence shown here is derived from an EMBL/GenBank/DDBJ whole genome shotgun (WGS) entry which is preliminary data.</text>
</comment>
<proteinExistence type="predicted"/>
<sequence length="382" mass="42467">MVHRQNSRKSGPESLAKRETSPAQPGAAIVRAASRTRTLGVRTSASALERYGSLWWRAQLDYHIFVSYAHKNGEIAASLASQLADLGLKVFLAERNLSASEHWEPAIRSALKNSKVILCLITPESKSSGWVHAEAGAAWVLEKPILPALRFVEPSDLIEILRLPLGRKIETPEQIDALLDDVSRIFSVSRVARPNATAKCGENFNALSDWNNALKIGPWTRSDESQLIAGRGMHNYLLSQNHYSPNCNVQAILRFAELSPANRLDAVNAGIVFGWTTPLGVRRYFNLLMNQERLFVELIGDRGGDAYLDYQHLDSGIPFCLTEGATYDIAISIGDRQMAAIIKSSKNQWTYTATLPETPIGRIGLRPWRSRVECEKFEIMKG</sequence>
<dbReference type="Gene3D" id="3.40.50.10140">
    <property type="entry name" value="Toll/interleukin-1 receptor homology (TIR) domain"/>
    <property type="match status" value="1"/>
</dbReference>
<dbReference type="Proteomes" id="UP000275436">
    <property type="component" value="Unassembled WGS sequence"/>
</dbReference>
<name>A0A3M9X3E6_9HYPH</name>
<dbReference type="GO" id="GO:0007165">
    <property type="term" value="P:signal transduction"/>
    <property type="evidence" value="ECO:0007669"/>
    <property type="project" value="InterPro"/>
</dbReference>
<dbReference type="Pfam" id="PF13676">
    <property type="entry name" value="TIR_2"/>
    <property type="match status" value="1"/>
</dbReference>
<accession>A0A3M9X3E6</accession>
<feature type="region of interest" description="Disordered" evidence="1">
    <location>
        <begin position="1"/>
        <end position="27"/>
    </location>
</feature>
<dbReference type="SUPFAM" id="SSF52200">
    <property type="entry name" value="Toll/Interleukin receptor TIR domain"/>
    <property type="match status" value="1"/>
</dbReference>
<evidence type="ECO:0000259" key="2">
    <source>
        <dbReference type="PROSITE" id="PS50104"/>
    </source>
</evidence>
<reference evidence="3 4" key="1">
    <citation type="journal article" date="2018" name="Mol. Plant Microbe Interact.">
        <title>Taxonomically Different Co-Microsymbionts of a Relict Legume, Oxytropis popoviana, Have Complementary Sets of Symbiotic Genes and Together Increase the Efficiency of Plant Nodulation.</title>
        <authorList>
            <person name="Safronova V."/>
            <person name="Belimov A."/>
            <person name="Sazanova A."/>
            <person name="Chirak E."/>
            <person name="Verkhozina A."/>
            <person name="Kuznetsova I."/>
            <person name="Andronov E."/>
            <person name="Puhalsky J."/>
            <person name="Tikhonovich I."/>
        </authorList>
    </citation>
    <scope>NUCLEOTIDE SEQUENCE [LARGE SCALE GENOMIC DNA]</scope>
    <source>
        <strain evidence="3 4">Opo-235</strain>
    </source>
</reference>
<gene>
    <name evidence="3" type="ORF">DNR46_28730</name>
</gene>
<dbReference type="InterPro" id="IPR035897">
    <property type="entry name" value="Toll_tir_struct_dom_sf"/>
</dbReference>
<evidence type="ECO:0000313" key="3">
    <source>
        <dbReference type="EMBL" id="RNJ42385.1"/>
    </source>
</evidence>
<organism evidence="3 4">
    <name type="scientific">Mesorhizobium japonicum</name>
    <dbReference type="NCBI Taxonomy" id="2066070"/>
    <lineage>
        <taxon>Bacteria</taxon>
        <taxon>Pseudomonadati</taxon>
        <taxon>Pseudomonadota</taxon>
        <taxon>Alphaproteobacteria</taxon>
        <taxon>Hyphomicrobiales</taxon>
        <taxon>Phyllobacteriaceae</taxon>
        <taxon>Mesorhizobium</taxon>
    </lineage>
</organism>
<evidence type="ECO:0000313" key="4">
    <source>
        <dbReference type="Proteomes" id="UP000275436"/>
    </source>
</evidence>
<dbReference type="InterPro" id="IPR000157">
    <property type="entry name" value="TIR_dom"/>
</dbReference>